<keyword evidence="3" id="KW-0169">Cobalamin biosynthesis</keyword>
<evidence type="ECO:0000256" key="13">
    <source>
        <dbReference type="RuleBase" id="RU003960"/>
    </source>
</evidence>
<dbReference type="InterPro" id="IPR035996">
    <property type="entry name" value="4pyrrol_Methylase_sf"/>
</dbReference>
<evidence type="ECO:0000256" key="12">
    <source>
        <dbReference type="ARBA" id="ARBA00060548"/>
    </source>
</evidence>
<dbReference type="EC" id="2.1.1.107" evidence="2"/>
<evidence type="ECO:0000259" key="14">
    <source>
        <dbReference type="Pfam" id="PF00590"/>
    </source>
</evidence>
<dbReference type="NCBIfam" id="TIGR01469">
    <property type="entry name" value="cobA_cysG_Cterm"/>
    <property type="match status" value="1"/>
</dbReference>
<sequence>MTAHRHSRHLSFALDEAPLAPGEVAIVGAGPGDPGLLTLRALSLLQQADCLVFDRLVSEEVLALARPEAQRYYVGKASSHHSLPQEETNALLVKLAREGKRVLRLKGGDPYIFGRGGEEAEYLVECGVGFRVVPGITSASGCSSYAGFPLTHRDHAQSVTFVTGHAKADGELALDWAALAVPHHTAVFYMGLANAALISSELQRHGLPADHPVALVERGTTPEQRHVLTTLGDLVEAIEREALKPPTLIVVGEVVRLADTLAPGMTRLTRADAEIAPPAAMRRVAL</sequence>
<evidence type="ECO:0000256" key="7">
    <source>
        <dbReference type="ARBA" id="ARBA00023002"/>
    </source>
</evidence>
<dbReference type="KEGG" id="htx:EKK97_01270"/>
<dbReference type="RefSeq" id="WP_159548162.1">
    <property type="nucleotide sequence ID" value="NZ_CP035042.1"/>
</dbReference>
<evidence type="ECO:0000256" key="3">
    <source>
        <dbReference type="ARBA" id="ARBA00022573"/>
    </source>
</evidence>
<accession>A0A6I6SLI6</accession>
<dbReference type="PROSITE" id="PS00840">
    <property type="entry name" value="SUMT_2"/>
    <property type="match status" value="1"/>
</dbReference>
<dbReference type="GO" id="GO:0032259">
    <property type="term" value="P:methylation"/>
    <property type="evidence" value="ECO:0007669"/>
    <property type="project" value="UniProtKB-KW"/>
</dbReference>
<dbReference type="GO" id="GO:0009236">
    <property type="term" value="P:cobalamin biosynthetic process"/>
    <property type="evidence" value="ECO:0007669"/>
    <property type="project" value="UniProtKB-KW"/>
</dbReference>
<dbReference type="Gene3D" id="3.30.950.10">
    <property type="entry name" value="Methyltransferase, Cobalt-precorrin-4 Transmethylase, Domain 2"/>
    <property type="match status" value="1"/>
</dbReference>
<keyword evidence="5 13" id="KW-0808">Transferase</keyword>
<dbReference type="Proteomes" id="UP000464013">
    <property type="component" value="Chromosome"/>
</dbReference>
<dbReference type="CDD" id="cd11642">
    <property type="entry name" value="SUMT"/>
    <property type="match status" value="1"/>
</dbReference>
<organism evidence="15 16">
    <name type="scientific">Billgrantia tianxiuensis</name>
    <dbReference type="NCBI Taxonomy" id="2497861"/>
    <lineage>
        <taxon>Bacteria</taxon>
        <taxon>Pseudomonadati</taxon>
        <taxon>Pseudomonadota</taxon>
        <taxon>Gammaproteobacteria</taxon>
        <taxon>Oceanospirillales</taxon>
        <taxon>Halomonadaceae</taxon>
        <taxon>Billgrantia</taxon>
    </lineage>
</organism>
<dbReference type="EMBL" id="CP035042">
    <property type="protein sequence ID" value="QHC48497.1"/>
    <property type="molecule type" value="Genomic_DNA"/>
</dbReference>
<dbReference type="PANTHER" id="PTHR45790">
    <property type="entry name" value="SIROHEME SYNTHASE-RELATED"/>
    <property type="match status" value="1"/>
</dbReference>
<evidence type="ECO:0000256" key="8">
    <source>
        <dbReference type="ARBA" id="ARBA00023239"/>
    </source>
</evidence>
<evidence type="ECO:0000256" key="10">
    <source>
        <dbReference type="ARBA" id="ARBA00023268"/>
    </source>
</evidence>
<keyword evidence="9" id="KW-0627">Porphyrin biosynthesis</keyword>
<dbReference type="PROSITE" id="PS00839">
    <property type="entry name" value="SUMT_1"/>
    <property type="match status" value="1"/>
</dbReference>
<dbReference type="NCBIfam" id="NF004790">
    <property type="entry name" value="PRK06136.1"/>
    <property type="match status" value="1"/>
</dbReference>
<evidence type="ECO:0000256" key="2">
    <source>
        <dbReference type="ARBA" id="ARBA00012162"/>
    </source>
</evidence>
<feature type="domain" description="Tetrapyrrole methylase" evidence="14">
    <location>
        <begin position="24"/>
        <end position="234"/>
    </location>
</feature>
<keyword evidence="6" id="KW-0949">S-adenosyl-L-methionine</keyword>
<comment type="similarity">
    <text evidence="1 13">Belongs to the precorrin methyltransferase family.</text>
</comment>
<dbReference type="SUPFAM" id="SSF53790">
    <property type="entry name" value="Tetrapyrrole methylase"/>
    <property type="match status" value="1"/>
</dbReference>
<dbReference type="GO" id="GO:0004851">
    <property type="term" value="F:uroporphyrin-III C-methyltransferase activity"/>
    <property type="evidence" value="ECO:0007669"/>
    <property type="project" value="UniProtKB-EC"/>
</dbReference>
<evidence type="ECO:0000313" key="16">
    <source>
        <dbReference type="Proteomes" id="UP000464013"/>
    </source>
</evidence>
<keyword evidence="16" id="KW-1185">Reference proteome</keyword>
<keyword evidence="8" id="KW-0456">Lyase</keyword>
<dbReference type="Gene3D" id="3.40.1010.10">
    <property type="entry name" value="Cobalt-precorrin-4 Transmethylase, Domain 1"/>
    <property type="match status" value="1"/>
</dbReference>
<dbReference type="FunFam" id="3.30.950.10:FF:000001">
    <property type="entry name" value="Siroheme synthase"/>
    <property type="match status" value="1"/>
</dbReference>
<gene>
    <name evidence="15" type="primary">cobA</name>
    <name evidence="15" type="ORF">EKK97_01270</name>
</gene>
<protein>
    <recommendedName>
        <fullName evidence="2">uroporphyrinogen-III C-methyltransferase</fullName>
        <ecNumber evidence="2">2.1.1.107</ecNumber>
    </recommendedName>
</protein>
<dbReference type="GO" id="GO:0016829">
    <property type="term" value="F:lyase activity"/>
    <property type="evidence" value="ECO:0007669"/>
    <property type="project" value="UniProtKB-KW"/>
</dbReference>
<evidence type="ECO:0000256" key="4">
    <source>
        <dbReference type="ARBA" id="ARBA00022603"/>
    </source>
</evidence>
<dbReference type="PANTHER" id="PTHR45790:SF1">
    <property type="entry name" value="SIROHEME SYNTHASE"/>
    <property type="match status" value="1"/>
</dbReference>
<keyword evidence="7" id="KW-0560">Oxidoreductase</keyword>
<dbReference type="Pfam" id="PF00590">
    <property type="entry name" value="TP_methylase"/>
    <property type="match status" value="1"/>
</dbReference>
<dbReference type="GO" id="GO:0019354">
    <property type="term" value="P:siroheme biosynthetic process"/>
    <property type="evidence" value="ECO:0007669"/>
    <property type="project" value="UniProtKB-UniPathway"/>
</dbReference>
<dbReference type="FunFam" id="3.40.1010.10:FF:000001">
    <property type="entry name" value="Siroheme synthase"/>
    <property type="match status" value="1"/>
</dbReference>
<evidence type="ECO:0000256" key="11">
    <source>
        <dbReference type="ARBA" id="ARBA00025705"/>
    </source>
</evidence>
<dbReference type="OrthoDB" id="9815856at2"/>
<evidence type="ECO:0000313" key="15">
    <source>
        <dbReference type="EMBL" id="QHC48497.1"/>
    </source>
</evidence>
<keyword evidence="10" id="KW-0511">Multifunctional enzyme</keyword>
<keyword evidence="4 13" id="KW-0489">Methyltransferase</keyword>
<evidence type="ECO:0000256" key="6">
    <source>
        <dbReference type="ARBA" id="ARBA00022691"/>
    </source>
</evidence>
<proteinExistence type="inferred from homology"/>
<dbReference type="InterPro" id="IPR003043">
    <property type="entry name" value="Uropor_MeTrfase_CS"/>
</dbReference>
<dbReference type="GO" id="GO:0016491">
    <property type="term" value="F:oxidoreductase activity"/>
    <property type="evidence" value="ECO:0007669"/>
    <property type="project" value="UniProtKB-KW"/>
</dbReference>
<name>A0A6I6SLI6_9GAMM</name>
<evidence type="ECO:0000256" key="5">
    <source>
        <dbReference type="ARBA" id="ARBA00022679"/>
    </source>
</evidence>
<dbReference type="InterPro" id="IPR050161">
    <property type="entry name" value="Siro_Cobalamin_biosynth"/>
</dbReference>
<dbReference type="InterPro" id="IPR014777">
    <property type="entry name" value="4pyrrole_Mease_sub1"/>
</dbReference>
<reference evidence="15 16" key="1">
    <citation type="submission" date="2019-01" db="EMBL/GenBank/DDBJ databases">
        <title>Complete genome of a denitifying bacterium Halomons sp. BC-M4-5.</title>
        <authorList>
            <person name="Wang L."/>
            <person name="Shao Z."/>
        </authorList>
    </citation>
    <scope>NUCLEOTIDE SEQUENCE [LARGE SCALE GENOMIC DNA]</scope>
    <source>
        <strain evidence="15 16">BC-M4-5</strain>
    </source>
</reference>
<evidence type="ECO:0000256" key="9">
    <source>
        <dbReference type="ARBA" id="ARBA00023244"/>
    </source>
</evidence>
<dbReference type="AlphaFoldDB" id="A0A6I6SLI6"/>
<dbReference type="InterPro" id="IPR006366">
    <property type="entry name" value="CobA/CysG_C"/>
</dbReference>
<comment type="pathway">
    <text evidence="12">Cofactor biosynthesis; adenosylcobalamin biosynthesis; precorrin-2 from uroporphyrinogen III: step 1/1.</text>
</comment>
<comment type="pathway">
    <text evidence="11">Porphyrin-containing compound metabolism; siroheme biosynthesis; precorrin-2 from uroporphyrinogen III: step 1/1.</text>
</comment>
<dbReference type="InterPro" id="IPR014776">
    <property type="entry name" value="4pyrrole_Mease_sub2"/>
</dbReference>
<dbReference type="UniPathway" id="UPA00262">
    <property type="reaction ID" value="UER00211"/>
</dbReference>
<dbReference type="InterPro" id="IPR000878">
    <property type="entry name" value="4pyrrol_Mease"/>
</dbReference>
<evidence type="ECO:0000256" key="1">
    <source>
        <dbReference type="ARBA" id="ARBA00005879"/>
    </source>
</evidence>